<comment type="catalytic activity">
    <reaction evidence="5">
        <text>O-phospho-L-tyrosyl-[protein] + H2O = L-tyrosyl-[protein] + phosphate</text>
        <dbReference type="Rhea" id="RHEA:10684"/>
        <dbReference type="Rhea" id="RHEA-COMP:10136"/>
        <dbReference type="Rhea" id="RHEA-COMP:20101"/>
        <dbReference type="ChEBI" id="CHEBI:15377"/>
        <dbReference type="ChEBI" id="CHEBI:43474"/>
        <dbReference type="ChEBI" id="CHEBI:46858"/>
        <dbReference type="ChEBI" id="CHEBI:61978"/>
        <dbReference type="EC" id="3.1.3.48"/>
    </reaction>
</comment>
<evidence type="ECO:0000313" key="8">
    <source>
        <dbReference type="EMBL" id="ABG53044.1"/>
    </source>
</evidence>
<dbReference type="EC" id="3.1.3.48" evidence="2"/>
<protein>
    <recommendedName>
        <fullName evidence="2">protein-tyrosine-phosphatase</fullName>
        <ecNumber evidence="2">3.1.3.48</ecNumber>
    </recommendedName>
</protein>
<dbReference type="EMBL" id="CP000393">
    <property type="protein sequence ID" value="ABG53044.1"/>
    <property type="molecule type" value="Genomic_DNA"/>
</dbReference>
<dbReference type="HOGENOM" id="CLU_071415_2_2_3"/>
<name>Q10XI0_TRIEI</name>
<comment type="similarity">
    <text evidence="1">Belongs to the low molecular weight phosphotyrosine protein phosphatase family.</text>
</comment>
<dbReference type="eggNOG" id="COG0394">
    <property type="taxonomic scope" value="Bacteria"/>
</dbReference>
<organism evidence="8">
    <name type="scientific">Trichodesmium erythraeum (strain IMS101)</name>
    <dbReference type="NCBI Taxonomy" id="203124"/>
    <lineage>
        <taxon>Bacteria</taxon>
        <taxon>Bacillati</taxon>
        <taxon>Cyanobacteriota</taxon>
        <taxon>Cyanophyceae</taxon>
        <taxon>Oscillatoriophycideae</taxon>
        <taxon>Oscillatoriales</taxon>
        <taxon>Microcoleaceae</taxon>
        <taxon>Trichodesmium</taxon>
    </lineage>
</organism>
<feature type="domain" description="Phosphotyrosine protein phosphatase I" evidence="7">
    <location>
        <begin position="3"/>
        <end position="152"/>
    </location>
</feature>
<dbReference type="Pfam" id="PF01451">
    <property type="entry name" value="LMWPc"/>
    <property type="match status" value="1"/>
</dbReference>
<dbReference type="PANTHER" id="PTHR47439">
    <property type="entry name" value="LOW MOLECULAR WEIGHT PHOSPHOTYROSINE PROTEIN PHOSPHATASE-RELATED"/>
    <property type="match status" value="1"/>
</dbReference>
<evidence type="ECO:0000256" key="6">
    <source>
        <dbReference type="PIRSR" id="PIRSR617867-1"/>
    </source>
</evidence>
<dbReference type="InterPro" id="IPR017867">
    <property type="entry name" value="Tyr_phospatase_low_mol_wt"/>
</dbReference>
<dbReference type="CDD" id="cd16343">
    <property type="entry name" value="LMWPTP"/>
    <property type="match status" value="1"/>
</dbReference>
<dbReference type="SMART" id="SM00226">
    <property type="entry name" value="LMWPc"/>
    <property type="match status" value="1"/>
</dbReference>
<dbReference type="SUPFAM" id="SSF52788">
    <property type="entry name" value="Phosphotyrosine protein phosphatases I"/>
    <property type="match status" value="1"/>
</dbReference>
<gene>
    <name evidence="8" type="ordered locus">Tery_4026</name>
</gene>
<feature type="active site" description="Nucleophile" evidence="6">
    <location>
        <position position="9"/>
    </location>
</feature>
<dbReference type="InterPro" id="IPR036196">
    <property type="entry name" value="Ptyr_pPase_sf"/>
</dbReference>
<keyword evidence="4" id="KW-0904">Protein phosphatase</keyword>
<dbReference type="InterPro" id="IPR052995">
    <property type="entry name" value="LMW-PTP"/>
</dbReference>
<dbReference type="PANTHER" id="PTHR47439:SF1">
    <property type="entry name" value="ACID PHOSPHATASE"/>
    <property type="match status" value="1"/>
</dbReference>
<evidence type="ECO:0000259" key="7">
    <source>
        <dbReference type="SMART" id="SM00226"/>
    </source>
</evidence>
<dbReference type="PRINTS" id="PR00719">
    <property type="entry name" value="LMWPTPASE"/>
</dbReference>
<dbReference type="KEGG" id="ter:Tery_4026"/>
<feature type="active site" description="Proton donor" evidence="6">
    <location>
        <position position="126"/>
    </location>
</feature>
<reference evidence="8" key="1">
    <citation type="submission" date="2006-06" db="EMBL/GenBank/DDBJ databases">
        <title>Complete sequence of Trichodesmium erythraeum IMS101.</title>
        <authorList>
            <consortium name="US DOE Joint Genome Institute"/>
            <person name="Copeland A."/>
            <person name="Lucas S."/>
            <person name="Lapidus A."/>
            <person name="Barry K."/>
            <person name="Detter J.C."/>
            <person name="Glavina del Rio T."/>
            <person name="Hammon N."/>
            <person name="Israni S."/>
            <person name="Dalin E."/>
            <person name="Tice H."/>
            <person name="Pitluck S."/>
            <person name="Kiss H."/>
            <person name="Munk A.C."/>
            <person name="Brettin T."/>
            <person name="Bruce D."/>
            <person name="Han C."/>
            <person name="Tapia R."/>
            <person name="Gilna P."/>
            <person name="Schmutz J."/>
            <person name="Larimer F."/>
            <person name="Land M."/>
            <person name="Hauser L."/>
            <person name="Kyrpides N."/>
            <person name="Kim E."/>
            <person name="Richardson P."/>
        </authorList>
    </citation>
    <scope>NUCLEOTIDE SEQUENCE [LARGE SCALE GENOMIC DNA]</scope>
    <source>
        <strain evidence="8">IMS101</strain>
    </source>
</reference>
<dbReference type="Gene3D" id="3.40.50.2300">
    <property type="match status" value="1"/>
</dbReference>
<dbReference type="FunFam" id="3.40.50.2300:FF:000113">
    <property type="entry name" value="Low molecular weight protein-tyrosine-phosphatase"/>
    <property type="match status" value="1"/>
</dbReference>
<sequence>MPHKLLFVCLGNICRSPSAENIMNHIIEKANLSEFIVCDSAGTGGYHIGSPPDSRMTYAAKMRGIKLKGSARKFQEKDFNNFDLILTMDKENYRDVLSLDKAGKYRDKVKLMCDFCKDFDVQEVPDPYYGGSDGFDYVIEILLDACEGLLDYLINQNKILISNKNG</sequence>
<proteinExistence type="inferred from homology"/>
<dbReference type="OrthoDB" id="9784339at2"/>
<evidence type="ECO:0000256" key="1">
    <source>
        <dbReference type="ARBA" id="ARBA00011063"/>
    </source>
</evidence>
<dbReference type="STRING" id="203124.Tery_4026"/>
<evidence type="ECO:0000256" key="2">
    <source>
        <dbReference type="ARBA" id="ARBA00013064"/>
    </source>
</evidence>
<evidence type="ECO:0000256" key="5">
    <source>
        <dbReference type="ARBA" id="ARBA00051722"/>
    </source>
</evidence>
<dbReference type="RefSeq" id="WP_011613374.1">
    <property type="nucleotide sequence ID" value="NC_008312.1"/>
</dbReference>
<accession>Q10XI0</accession>
<evidence type="ECO:0000256" key="4">
    <source>
        <dbReference type="ARBA" id="ARBA00022912"/>
    </source>
</evidence>
<dbReference type="AlphaFoldDB" id="Q10XI0"/>
<keyword evidence="3" id="KW-0378">Hydrolase</keyword>
<dbReference type="InterPro" id="IPR023485">
    <property type="entry name" value="Ptyr_pPase"/>
</dbReference>
<feature type="active site" evidence="6">
    <location>
        <position position="15"/>
    </location>
</feature>
<dbReference type="GO" id="GO:0004725">
    <property type="term" value="F:protein tyrosine phosphatase activity"/>
    <property type="evidence" value="ECO:0007669"/>
    <property type="project" value="UniProtKB-EC"/>
</dbReference>
<evidence type="ECO:0000256" key="3">
    <source>
        <dbReference type="ARBA" id="ARBA00022801"/>
    </source>
</evidence>